<dbReference type="InterPro" id="IPR053157">
    <property type="entry name" value="Sterol_Uptake_Regulator"/>
</dbReference>
<dbReference type="SMART" id="SM00066">
    <property type="entry name" value="GAL4"/>
    <property type="match status" value="1"/>
</dbReference>
<dbReference type="GO" id="GO:0001228">
    <property type="term" value="F:DNA-binding transcription activator activity, RNA polymerase II-specific"/>
    <property type="evidence" value="ECO:0007669"/>
    <property type="project" value="TreeGrafter"/>
</dbReference>
<feature type="region of interest" description="Disordered" evidence="2">
    <location>
        <begin position="33"/>
        <end position="72"/>
    </location>
</feature>
<sequence>MASNLNDGADVGFDFDFELDFNNVSDLGNVELDFALNNPSPGADGPSPAAQPSTEDINRPYHSKRPHKKSRAGCKQCKQRKVKCDEGRPRCRSCTLRKETCVYPTPAATSTALVRSGKSPSSAASSRSPREHSPQQMTSSSNSPLTVVTEPMFIPAGTSDAVDMKMLWFYTAETCHSFNIEGGRQGATDTVLRVTIPQLAFESPFLMQTLMGLSALHFRILKQPVPPEKAAKYRARAFEGYRTSIELARPQDYPALLAGSLLICALASEMFREPETKPLYIIDWLVVWRGIGLIVDLISPSTIAESGLAALFFRPPINLNKSQRWIPNNLLYMVEAIQPGDDDYEHKQIYYEVLRYLGSLYQELETGFSPLMDLRVITFFTFLPRTFIPLAQQHRPRALIIIAHYCAFTKQNLGPWWMKDIGDRQIREICEEVGEVWEPLLRVPLKVTTLTDRVEVAKAILQNDTWTAPDRDLYSFPTRDPRVKSLRLINNLGQEMKVADGEWEAMGPPLLLDKMTLDDKRTAPSDNAVVGQILDMAGQPIDTPSPASATPSSSTTSGSSATETAHSPDVSIYQDSLGKSGVSRI</sequence>
<feature type="compositionally biased region" description="Low complexity" evidence="2">
    <location>
        <begin position="544"/>
        <end position="567"/>
    </location>
</feature>
<dbReference type="InParanoid" id="W3X268"/>
<reference evidence="5" key="1">
    <citation type="journal article" date="2015" name="BMC Genomics">
        <title>Genomic and transcriptomic analysis of the endophytic fungus Pestalotiopsis fici reveals its lifestyle and high potential for synthesis of natural products.</title>
        <authorList>
            <person name="Wang X."/>
            <person name="Zhang X."/>
            <person name="Liu L."/>
            <person name="Xiang M."/>
            <person name="Wang W."/>
            <person name="Sun X."/>
            <person name="Che Y."/>
            <person name="Guo L."/>
            <person name="Liu G."/>
            <person name="Guo L."/>
            <person name="Wang C."/>
            <person name="Yin W.B."/>
            <person name="Stadler M."/>
            <person name="Zhang X."/>
            <person name="Liu X."/>
        </authorList>
    </citation>
    <scope>NUCLEOTIDE SEQUENCE [LARGE SCALE GENOMIC DNA]</scope>
    <source>
        <strain evidence="5">W106-1 / CGMCC3.15140</strain>
    </source>
</reference>
<evidence type="ECO:0000259" key="3">
    <source>
        <dbReference type="PROSITE" id="PS50048"/>
    </source>
</evidence>
<dbReference type="Gene3D" id="4.10.240.10">
    <property type="entry name" value="Zn(2)-C6 fungal-type DNA-binding domain"/>
    <property type="match status" value="1"/>
</dbReference>
<evidence type="ECO:0000313" key="5">
    <source>
        <dbReference type="Proteomes" id="UP000030651"/>
    </source>
</evidence>
<dbReference type="RefSeq" id="XP_007836102.1">
    <property type="nucleotide sequence ID" value="XM_007837911.1"/>
</dbReference>
<dbReference type="PROSITE" id="PS50048">
    <property type="entry name" value="ZN2_CY6_FUNGAL_2"/>
    <property type="match status" value="1"/>
</dbReference>
<evidence type="ECO:0000313" key="4">
    <source>
        <dbReference type="EMBL" id="ETS79477.1"/>
    </source>
</evidence>
<feature type="domain" description="Zn(2)-C6 fungal-type" evidence="3">
    <location>
        <begin position="73"/>
        <end position="103"/>
    </location>
</feature>
<dbReference type="AlphaFoldDB" id="W3X268"/>
<dbReference type="PANTHER" id="PTHR47784">
    <property type="entry name" value="STEROL UPTAKE CONTROL PROTEIN 2"/>
    <property type="match status" value="1"/>
</dbReference>
<dbReference type="OMA" id="RNCKTRK"/>
<feature type="region of interest" description="Disordered" evidence="2">
    <location>
        <begin position="112"/>
        <end position="144"/>
    </location>
</feature>
<dbReference type="InterPro" id="IPR001138">
    <property type="entry name" value="Zn2Cys6_DnaBD"/>
</dbReference>
<feature type="compositionally biased region" description="Polar residues" evidence="2">
    <location>
        <begin position="134"/>
        <end position="144"/>
    </location>
</feature>
<accession>W3X268</accession>
<proteinExistence type="predicted"/>
<dbReference type="Pfam" id="PF00172">
    <property type="entry name" value="Zn_clus"/>
    <property type="match status" value="1"/>
</dbReference>
<organism evidence="4 5">
    <name type="scientific">Pestalotiopsis fici (strain W106-1 / CGMCC3.15140)</name>
    <dbReference type="NCBI Taxonomy" id="1229662"/>
    <lineage>
        <taxon>Eukaryota</taxon>
        <taxon>Fungi</taxon>
        <taxon>Dikarya</taxon>
        <taxon>Ascomycota</taxon>
        <taxon>Pezizomycotina</taxon>
        <taxon>Sordariomycetes</taxon>
        <taxon>Xylariomycetidae</taxon>
        <taxon>Amphisphaeriales</taxon>
        <taxon>Sporocadaceae</taxon>
        <taxon>Pestalotiopsis</taxon>
    </lineage>
</organism>
<dbReference type="EMBL" id="KI912114">
    <property type="protein sequence ID" value="ETS79477.1"/>
    <property type="molecule type" value="Genomic_DNA"/>
</dbReference>
<evidence type="ECO:0000256" key="2">
    <source>
        <dbReference type="SAM" id="MobiDB-lite"/>
    </source>
</evidence>
<keyword evidence="5" id="KW-1185">Reference proteome</keyword>
<dbReference type="Proteomes" id="UP000030651">
    <property type="component" value="Unassembled WGS sequence"/>
</dbReference>
<dbReference type="HOGENOM" id="CLU_024934_7_0_1"/>
<feature type="region of interest" description="Disordered" evidence="2">
    <location>
        <begin position="538"/>
        <end position="585"/>
    </location>
</feature>
<dbReference type="PANTHER" id="PTHR47784:SF5">
    <property type="entry name" value="STEROL UPTAKE CONTROL PROTEIN 2"/>
    <property type="match status" value="1"/>
</dbReference>
<dbReference type="eggNOG" id="ENOG502R6NR">
    <property type="taxonomic scope" value="Eukaryota"/>
</dbReference>
<dbReference type="KEGG" id="pfy:PFICI_09330"/>
<dbReference type="CDD" id="cd00067">
    <property type="entry name" value="GAL4"/>
    <property type="match status" value="1"/>
</dbReference>
<feature type="compositionally biased region" description="Low complexity" evidence="2">
    <location>
        <begin position="39"/>
        <end position="53"/>
    </location>
</feature>
<dbReference type="PROSITE" id="PS00463">
    <property type="entry name" value="ZN2_CY6_FUNGAL_1"/>
    <property type="match status" value="1"/>
</dbReference>
<dbReference type="OrthoDB" id="5419315at2759"/>
<gene>
    <name evidence="4" type="ORF">PFICI_09330</name>
</gene>
<feature type="compositionally biased region" description="Basic residues" evidence="2">
    <location>
        <begin position="61"/>
        <end position="72"/>
    </location>
</feature>
<dbReference type="GeneID" id="19274343"/>
<dbReference type="GO" id="GO:0008270">
    <property type="term" value="F:zinc ion binding"/>
    <property type="evidence" value="ECO:0007669"/>
    <property type="project" value="InterPro"/>
</dbReference>
<dbReference type="InterPro" id="IPR036864">
    <property type="entry name" value="Zn2-C6_fun-type_DNA-bd_sf"/>
</dbReference>
<name>W3X268_PESFW</name>
<evidence type="ECO:0000256" key="1">
    <source>
        <dbReference type="ARBA" id="ARBA00023242"/>
    </source>
</evidence>
<protein>
    <recommendedName>
        <fullName evidence="3">Zn(2)-C6 fungal-type domain-containing protein</fullName>
    </recommendedName>
</protein>
<dbReference type="SUPFAM" id="SSF57701">
    <property type="entry name" value="Zn2/Cys6 DNA-binding domain"/>
    <property type="match status" value="1"/>
</dbReference>
<keyword evidence="1" id="KW-0539">Nucleus</keyword>